<dbReference type="PIRSF" id="PIRSF005917">
    <property type="entry name" value="MTase_YraL"/>
    <property type="match status" value="1"/>
</dbReference>
<dbReference type="RefSeq" id="WP_189446324.1">
    <property type="nucleotide sequence ID" value="NZ_BMXY01000001.1"/>
</dbReference>
<dbReference type="GO" id="GO:0032259">
    <property type="term" value="P:methylation"/>
    <property type="evidence" value="ECO:0007669"/>
    <property type="project" value="UniProtKB-KW"/>
</dbReference>
<proteinExistence type="inferred from homology"/>
<dbReference type="EMBL" id="BMXY01000001">
    <property type="protein sequence ID" value="GGZ51279.1"/>
    <property type="molecule type" value="Genomic_DNA"/>
</dbReference>
<comment type="similarity">
    <text evidence="6">Belongs to the methyltransferase superfamily. RsmI family.</text>
</comment>
<evidence type="ECO:0000256" key="4">
    <source>
        <dbReference type="ARBA" id="ARBA00022679"/>
    </source>
</evidence>
<dbReference type="Gene3D" id="3.40.1010.10">
    <property type="entry name" value="Cobalt-precorrin-4 Transmethylase, Domain 1"/>
    <property type="match status" value="1"/>
</dbReference>
<keyword evidence="10" id="KW-1185">Reference proteome</keyword>
<dbReference type="Proteomes" id="UP000643403">
    <property type="component" value="Unassembled WGS sequence"/>
</dbReference>
<dbReference type="Pfam" id="PF23016">
    <property type="entry name" value="RsmI_C"/>
    <property type="match status" value="1"/>
</dbReference>
<comment type="caution">
    <text evidence="9">The sequence shown here is derived from an EMBL/GenBank/DDBJ whole genome shotgun (WGS) entry which is preliminary data.</text>
</comment>
<dbReference type="InterPro" id="IPR035996">
    <property type="entry name" value="4pyrrol_Methylase_sf"/>
</dbReference>
<evidence type="ECO:0000256" key="6">
    <source>
        <dbReference type="HAMAP-Rule" id="MF_01877"/>
    </source>
</evidence>
<keyword evidence="4 6" id="KW-0808">Transferase</keyword>
<dbReference type="Pfam" id="PF00590">
    <property type="entry name" value="TP_methylase"/>
    <property type="match status" value="1"/>
</dbReference>
<dbReference type="Gene3D" id="3.30.950.10">
    <property type="entry name" value="Methyltransferase, Cobalt-precorrin-4 Transmethylase, Domain 2"/>
    <property type="match status" value="1"/>
</dbReference>
<protein>
    <recommendedName>
        <fullName evidence="6">Ribosomal RNA small subunit methyltransferase I</fullName>
        <ecNumber evidence="6">2.1.1.198</ecNumber>
    </recommendedName>
    <alternativeName>
        <fullName evidence="6">16S rRNA 2'-O-ribose C1402 methyltransferase</fullName>
    </alternativeName>
    <alternativeName>
        <fullName evidence="6">rRNA (cytidine-2'-O-)-methyltransferase RsmI</fullName>
    </alternativeName>
</protein>
<evidence type="ECO:0000256" key="1">
    <source>
        <dbReference type="ARBA" id="ARBA00022490"/>
    </source>
</evidence>
<keyword evidence="1 6" id="KW-0963">Cytoplasm</keyword>
<evidence type="ECO:0000256" key="3">
    <source>
        <dbReference type="ARBA" id="ARBA00022603"/>
    </source>
</evidence>
<dbReference type="HAMAP" id="MF_01877">
    <property type="entry name" value="16SrRNA_methyltr_I"/>
    <property type="match status" value="1"/>
</dbReference>
<dbReference type="PROSITE" id="PS01296">
    <property type="entry name" value="RSMI"/>
    <property type="match status" value="1"/>
</dbReference>
<dbReference type="SUPFAM" id="SSF53790">
    <property type="entry name" value="Tetrapyrrole methylase"/>
    <property type="match status" value="1"/>
</dbReference>
<name>A0ABQ3BQP1_9GAMM</name>
<dbReference type="PANTHER" id="PTHR46111">
    <property type="entry name" value="RIBOSOMAL RNA SMALL SUBUNIT METHYLTRANSFERASE I"/>
    <property type="match status" value="1"/>
</dbReference>
<sequence length="275" mass="28964">MQTPGTLHVVATPIGNLGDLGARALEILGSVDAICAEDTRHTRQLLAHFGIEKTLVALHQHNEDAQAAQLVSRLREGQSLALVSDAGTPLVSDPGFRLVRAVREAGLRVSPVPGACAAIAALSVAGIPSDRFAFEGFLPAKAAARRERLAGLVGEPRTLIFYEASHRIEETLADLVAVFGERRAVLARELTKLFETVLDGDLASLQAQVAADPNQRKGEFVLVVEGAPEDADATLAEGRRVYATLCAHMKPSQAAKVAAELTGAPRKALYGGGGE</sequence>
<evidence type="ECO:0000256" key="5">
    <source>
        <dbReference type="ARBA" id="ARBA00022691"/>
    </source>
</evidence>
<comment type="catalytic activity">
    <reaction evidence="6">
        <text>cytidine(1402) in 16S rRNA + S-adenosyl-L-methionine = 2'-O-methylcytidine(1402) in 16S rRNA + S-adenosyl-L-homocysteine + H(+)</text>
        <dbReference type="Rhea" id="RHEA:42924"/>
        <dbReference type="Rhea" id="RHEA-COMP:10285"/>
        <dbReference type="Rhea" id="RHEA-COMP:10286"/>
        <dbReference type="ChEBI" id="CHEBI:15378"/>
        <dbReference type="ChEBI" id="CHEBI:57856"/>
        <dbReference type="ChEBI" id="CHEBI:59789"/>
        <dbReference type="ChEBI" id="CHEBI:74495"/>
        <dbReference type="ChEBI" id="CHEBI:82748"/>
        <dbReference type="EC" id="2.1.1.198"/>
    </reaction>
</comment>
<dbReference type="CDD" id="cd11648">
    <property type="entry name" value="RsmI"/>
    <property type="match status" value="1"/>
</dbReference>
<dbReference type="InterPro" id="IPR014777">
    <property type="entry name" value="4pyrrole_Mease_sub1"/>
</dbReference>
<feature type="domain" description="Tetrapyrrole methylase" evidence="7">
    <location>
        <begin position="6"/>
        <end position="205"/>
    </location>
</feature>
<evidence type="ECO:0000313" key="9">
    <source>
        <dbReference type="EMBL" id="GGZ51279.1"/>
    </source>
</evidence>
<dbReference type="InterPro" id="IPR014776">
    <property type="entry name" value="4pyrrole_Mease_sub2"/>
</dbReference>
<dbReference type="NCBIfam" id="TIGR00096">
    <property type="entry name" value="16S rRNA (cytidine(1402)-2'-O)-methyltransferase"/>
    <property type="match status" value="1"/>
</dbReference>
<dbReference type="GO" id="GO:0008168">
    <property type="term" value="F:methyltransferase activity"/>
    <property type="evidence" value="ECO:0007669"/>
    <property type="project" value="UniProtKB-KW"/>
</dbReference>
<reference evidence="10" key="1">
    <citation type="journal article" date="2019" name="Int. J. Syst. Evol. Microbiol.">
        <title>The Global Catalogue of Microorganisms (GCM) 10K type strain sequencing project: providing services to taxonomists for standard genome sequencing and annotation.</title>
        <authorList>
            <consortium name="The Broad Institute Genomics Platform"/>
            <consortium name="The Broad Institute Genome Sequencing Center for Infectious Disease"/>
            <person name="Wu L."/>
            <person name="Ma J."/>
        </authorList>
    </citation>
    <scope>NUCLEOTIDE SEQUENCE [LARGE SCALE GENOMIC DNA]</scope>
    <source>
        <strain evidence="10">KCTC 22558</strain>
    </source>
</reference>
<evidence type="ECO:0000256" key="2">
    <source>
        <dbReference type="ARBA" id="ARBA00022552"/>
    </source>
</evidence>
<dbReference type="EC" id="2.1.1.198" evidence="6"/>
<dbReference type="InterPro" id="IPR008189">
    <property type="entry name" value="rRNA_ssu_MeTfrase_I"/>
</dbReference>
<dbReference type="InterPro" id="IPR018063">
    <property type="entry name" value="SAM_MeTrfase_RsmI_CS"/>
</dbReference>
<evidence type="ECO:0000313" key="10">
    <source>
        <dbReference type="Proteomes" id="UP000643403"/>
    </source>
</evidence>
<evidence type="ECO:0000259" key="7">
    <source>
        <dbReference type="Pfam" id="PF00590"/>
    </source>
</evidence>
<evidence type="ECO:0000259" key="8">
    <source>
        <dbReference type="Pfam" id="PF23016"/>
    </source>
</evidence>
<feature type="domain" description="RsmI HTH" evidence="8">
    <location>
        <begin position="233"/>
        <end position="270"/>
    </location>
</feature>
<keyword evidence="3 6" id="KW-0489">Methyltransferase</keyword>
<organism evidence="9 10">
    <name type="scientific">Cognatilysobacter xinjiangensis</name>
    <dbReference type="NCBI Taxonomy" id="546892"/>
    <lineage>
        <taxon>Bacteria</taxon>
        <taxon>Pseudomonadati</taxon>
        <taxon>Pseudomonadota</taxon>
        <taxon>Gammaproteobacteria</taxon>
        <taxon>Lysobacterales</taxon>
        <taxon>Lysobacteraceae</taxon>
        <taxon>Cognatilysobacter</taxon>
    </lineage>
</organism>
<gene>
    <name evidence="6 9" type="primary">rsmI</name>
    <name evidence="9" type="ORF">GCM10008101_00300</name>
</gene>
<accession>A0ABQ3BQP1</accession>
<dbReference type="InterPro" id="IPR000878">
    <property type="entry name" value="4pyrrol_Mease"/>
</dbReference>
<keyword evidence="2 6" id="KW-0698">rRNA processing</keyword>
<keyword evidence="5 6" id="KW-0949">S-adenosyl-L-methionine</keyword>
<dbReference type="InterPro" id="IPR053910">
    <property type="entry name" value="RsmI_HTH"/>
</dbReference>
<dbReference type="PANTHER" id="PTHR46111:SF1">
    <property type="entry name" value="RIBOSOMAL RNA SMALL SUBUNIT METHYLTRANSFERASE I"/>
    <property type="match status" value="1"/>
</dbReference>
<comment type="subcellular location">
    <subcellularLocation>
        <location evidence="6">Cytoplasm</location>
    </subcellularLocation>
</comment>
<comment type="function">
    <text evidence="6">Catalyzes the 2'-O-methylation of the ribose of cytidine 1402 (C1402) in 16S rRNA.</text>
</comment>